<dbReference type="OrthoDB" id="5495835at2"/>
<organism evidence="1 2">
    <name type="scientific">Leptospira saintgironsiae</name>
    <dbReference type="NCBI Taxonomy" id="2023183"/>
    <lineage>
        <taxon>Bacteria</taxon>
        <taxon>Pseudomonadati</taxon>
        <taxon>Spirochaetota</taxon>
        <taxon>Spirochaetia</taxon>
        <taxon>Leptospirales</taxon>
        <taxon>Leptospiraceae</taxon>
        <taxon>Leptospira</taxon>
    </lineage>
</organism>
<sequence length="254" mass="27940">MKVDNMILSQRFCGPPKTGNGGFTAGILVEAVGTNAAEIRLLSPTPVETSIILESKKGQQGAIYDDSKKILATLKSISVEDFPDYKLPTVPDLEDAKKISAFYPGFTTHPFPTCFVCGPKREVNDGMRIFVGPAPKQIGFENLMVGHWLPDETVESENGIVRDAVIWGALDCPGGFSAVLGEPQLIVLSKICGKIIERPKTGENYIVMSWRLQKMSRAFKVMTAIFKSDSKSLMAIAEALWLAPRNWDSTNQEW</sequence>
<reference evidence="1 2" key="1">
    <citation type="submission" date="2017-07" db="EMBL/GenBank/DDBJ databases">
        <title>Leptospira spp. isolated from tropical soils.</title>
        <authorList>
            <person name="Thibeaux R."/>
            <person name="Iraola G."/>
            <person name="Ferres I."/>
            <person name="Bierque E."/>
            <person name="Girault D."/>
            <person name="Soupe-Gilbert M.-E."/>
            <person name="Picardeau M."/>
            <person name="Goarant C."/>
        </authorList>
    </citation>
    <scope>NUCLEOTIDE SEQUENCE [LARGE SCALE GENOMIC DNA]</scope>
    <source>
        <strain evidence="1 2">FH4-C-A2</strain>
    </source>
</reference>
<dbReference type="RefSeq" id="WP_100710898.1">
    <property type="nucleotide sequence ID" value="NZ_NPDR01000005.1"/>
</dbReference>
<accession>A0A2M9YB38</accession>
<dbReference type="InterPro" id="IPR029069">
    <property type="entry name" value="HotDog_dom_sf"/>
</dbReference>
<name>A0A2M9YB38_9LEPT</name>
<dbReference type="SUPFAM" id="SSF54637">
    <property type="entry name" value="Thioesterase/thiol ester dehydrase-isomerase"/>
    <property type="match status" value="1"/>
</dbReference>
<proteinExistence type="predicted"/>
<comment type="caution">
    <text evidence="1">The sequence shown here is derived from an EMBL/GenBank/DDBJ whole genome shotgun (WGS) entry which is preliminary data.</text>
</comment>
<dbReference type="EMBL" id="NPDR01000005">
    <property type="protein sequence ID" value="PJZ48777.1"/>
    <property type="molecule type" value="Genomic_DNA"/>
</dbReference>
<dbReference type="AlphaFoldDB" id="A0A2M9YB38"/>
<gene>
    <name evidence="1" type="ORF">CH362_13530</name>
</gene>
<dbReference type="Gene3D" id="3.10.129.10">
    <property type="entry name" value="Hotdog Thioesterase"/>
    <property type="match status" value="1"/>
</dbReference>
<dbReference type="Proteomes" id="UP000231926">
    <property type="component" value="Unassembled WGS sequence"/>
</dbReference>
<keyword evidence="2" id="KW-1185">Reference proteome</keyword>
<evidence type="ECO:0000313" key="1">
    <source>
        <dbReference type="EMBL" id="PJZ48777.1"/>
    </source>
</evidence>
<protein>
    <submittedName>
        <fullName evidence="1">Uncharacterized protein</fullName>
    </submittedName>
</protein>
<evidence type="ECO:0000313" key="2">
    <source>
        <dbReference type="Proteomes" id="UP000231926"/>
    </source>
</evidence>